<keyword evidence="4 26" id="KW-0812">Transmembrane</keyword>
<evidence type="ECO:0000256" key="10">
    <source>
        <dbReference type="ARBA" id="ARBA00044881"/>
    </source>
</evidence>
<dbReference type="Pfam" id="PF07690">
    <property type="entry name" value="MFS_1"/>
    <property type="match status" value="1"/>
</dbReference>
<comment type="catalytic activity">
    <reaction evidence="12">
        <text>L-lysyl-L-alpha-amino acid(out) = L-lysyl-L-alpha-amino acid(in)</text>
        <dbReference type="Rhea" id="RHEA:79387"/>
        <dbReference type="ChEBI" id="CHEBI:229965"/>
    </reaction>
</comment>
<evidence type="ECO:0000256" key="6">
    <source>
        <dbReference type="ARBA" id="ARBA00023136"/>
    </source>
</evidence>
<evidence type="ECO:0000256" key="17">
    <source>
        <dbReference type="ARBA" id="ARBA00044903"/>
    </source>
</evidence>
<evidence type="ECO:0000256" key="15">
    <source>
        <dbReference type="ARBA" id="ARBA00044899"/>
    </source>
</evidence>
<comment type="catalytic activity">
    <reaction evidence="19">
        <text>L-alanyl-L-lysine(out) = L-alanyl-L-lysine(in)</text>
        <dbReference type="Rhea" id="RHEA:79415"/>
        <dbReference type="ChEBI" id="CHEBI:192470"/>
    </reaction>
</comment>
<evidence type="ECO:0000256" key="11">
    <source>
        <dbReference type="ARBA" id="ARBA00044884"/>
    </source>
</evidence>
<sequence>MESTDNESLLSRSAMSQGQGKGQPNKPRAGSSSSGERQLSRSGSLIKPIPGSPIGDDDDLESGPIEPDVGCCDPRKWWFRWMMLVFISFLGFGSYFVYDIPAALESDIEHAMNVNVAQYSLLYALYSWPNVILCFFGGFLIDRVLGVAWGSILFAGFVLLGQAVVAIGAQSNLFWLMLAGRFIFGIGGESLAVAQNNYVVRWFKGKELNMVFGIQLSFSRVGSTVNLNIMKPVFDSFSNITPAYSQLGAAMWFAALFCGLSLSCAVILLFLERRTDRVIKRDVGGSDEKVNLKDVKDFPLSLWLLFIICVGYYVGVFPFIGLALVFFESKYSVDSATSHALTSIVYIISAAASPVFGLLVDRTGRNLTWVIAATAVTVGCHVMMAFTFINPYVPIIIMGFAYSVLACALWPIVSLVVPEHQLGTAYGFMQSVQNLGLAVVAQGAGILVNSNGYLWLEIFFSICVALSVLASILLWLVDDASGGKLNASAKTRKREAAEKERAALIAAAPPSPSSSPSMGNRMRPRTPVELRNRFLTRLGIEKPVNLRSLPLAQPSLLR</sequence>
<evidence type="ECO:0000256" key="19">
    <source>
        <dbReference type="ARBA" id="ARBA00044919"/>
    </source>
</evidence>
<dbReference type="InParanoid" id="A0A0D2WJR9"/>
<evidence type="ECO:0000256" key="1">
    <source>
        <dbReference type="ARBA" id="ARBA00004155"/>
    </source>
</evidence>
<comment type="catalytic activity">
    <reaction evidence="9">
        <text>L-histidyl-glycine(out) = L-histidyl-glycine(in)</text>
        <dbReference type="Rhea" id="RHEA:79395"/>
        <dbReference type="ChEBI" id="CHEBI:229957"/>
    </reaction>
</comment>
<dbReference type="Proteomes" id="UP000008743">
    <property type="component" value="Unassembled WGS sequence"/>
</dbReference>
<evidence type="ECO:0000256" key="14">
    <source>
        <dbReference type="ARBA" id="ARBA00044898"/>
    </source>
</evidence>
<evidence type="ECO:0000256" key="8">
    <source>
        <dbReference type="ARBA" id="ARBA00044876"/>
    </source>
</evidence>
<reference evidence="29" key="1">
    <citation type="submission" date="2011-02" db="EMBL/GenBank/DDBJ databases">
        <title>The Genome Sequence of Capsaspora owczarzaki ATCC 30864.</title>
        <authorList>
            <person name="Russ C."/>
            <person name="Cuomo C."/>
            <person name="Burger G."/>
            <person name="Gray M.W."/>
            <person name="Holland P.W.H."/>
            <person name="King N."/>
            <person name="Lang F.B.F."/>
            <person name="Roger A.J."/>
            <person name="Ruiz-Trillo I."/>
            <person name="Young S.K."/>
            <person name="Zeng Q."/>
            <person name="Gargeya S."/>
            <person name="Alvarado L."/>
            <person name="Berlin A."/>
            <person name="Chapman S.B."/>
            <person name="Chen Z."/>
            <person name="Freedman E."/>
            <person name="Gellesch M."/>
            <person name="Goldberg J."/>
            <person name="Griggs A."/>
            <person name="Gujja S."/>
            <person name="Heilman E."/>
            <person name="Heiman D."/>
            <person name="Howarth C."/>
            <person name="Mehta T."/>
            <person name="Neiman D."/>
            <person name="Pearson M."/>
            <person name="Roberts A."/>
            <person name="Saif S."/>
            <person name="Shea T."/>
            <person name="Shenoy N."/>
            <person name="Sisk P."/>
            <person name="Stolte C."/>
            <person name="Sykes S."/>
            <person name="White J."/>
            <person name="Yandava C."/>
            <person name="Haas B."/>
            <person name="Nusbaum C."/>
            <person name="Birren B."/>
        </authorList>
    </citation>
    <scope>NUCLEOTIDE SEQUENCE</scope>
    <source>
        <strain evidence="29">ATCC 30864</strain>
    </source>
</reference>
<feature type="transmembrane region" description="Helical" evidence="26">
    <location>
        <begin position="367"/>
        <end position="389"/>
    </location>
</feature>
<feature type="transmembrane region" description="Helical" evidence="26">
    <location>
        <begin position="147"/>
        <end position="167"/>
    </location>
</feature>
<dbReference type="RefSeq" id="XP_004365956.2">
    <property type="nucleotide sequence ID" value="XM_004365899.2"/>
</dbReference>
<dbReference type="eggNOG" id="KOG4686">
    <property type="taxonomic scope" value="Eukaryota"/>
</dbReference>
<feature type="transmembrane region" description="Helical" evidence="26">
    <location>
        <begin position="428"/>
        <end position="448"/>
    </location>
</feature>
<feature type="transmembrane region" description="Helical" evidence="26">
    <location>
        <begin position="78"/>
        <end position="98"/>
    </location>
</feature>
<evidence type="ECO:0000256" key="21">
    <source>
        <dbReference type="ARBA" id="ARBA00044985"/>
    </source>
</evidence>
<keyword evidence="5 26" id="KW-1133">Transmembrane helix</keyword>
<comment type="catalytic activity">
    <reaction evidence="14">
        <text>L-aspartyl-L-lysine(out) = L-aspartyl-L-lysine(in)</text>
        <dbReference type="Rhea" id="RHEA:79411"/>
        <dbReference type="ChEBI" id="CHEBI:229953"/>
    </reaction>
</comment>
<dbReference type="InterPro" id="IPR036259">
    <property type="entry name" value="MFS_trans_sf"/>
</dbReference>
<comment type="subunit">
    <text evidence="24">Homodimer. Interacts with lysosomal protein GLMP (via lumenal domain); the interaction starts while both proteins are still in the endoplasmic reticulum and is required for stabilization of MFSD1 in lysosomes but has no direct effect on its targeting to lysosomes or transporter activity.</text>
</comment>
<evidence type="ECO:0000256" key="12">
    <source>
        <dbReference type="ARBA" id="ARBA00044891"/>
    </source>
</evidence>
<comment type="catalytic activity">
    <reaction evidence="13">
        <text>L-alpha-aminoacyl-L-lysine(out) = L-alpha-aminoacyl-L-lysine(in)</text>
        <dbReference type="Rhea" id="RHEA:79383"/>
        <dbReference type="ChEBI" id="CHEBI:229966"/>
    </reaction>
</comment>
<evidence type="ECO:0000313" key="28">
    <source>
        <dbReference type="EMBL" id="KJE89648.1"/>
    </source>
</evidence>
<dbReference type="OrthoDB" id="424834at2759"/>
<dbReference type="PROSITE" id="PS50850">
    <property type="entry name" value="MFS"/>
    <property type="match status" value="1"/>
</dbReference>
<organism evidence="28 29">
    <name type="scientific">Capsaspora owczarzaki (strain ATCC 30864)</name>
    <dbReference type="NCBI Taxonomy" id="595528"/>
    <lineage>
        <taxon>Eukaryota</taxon>
        <taxon>Filasterea</taxon>
        <taxon>Capsaspora</taxon>
    </lineage>
</organism>
<feature type="transmembrane region" description="Helical" evidence="26">
    <location>
        <begin position="118"/>
        <end position="140"/>
    </location>
</feature>
<evidence type="ECO:0000256" key="13">
    <source>
        <dbReference type="ARBA" id="ARBA00044893"/>
    </source>
</evidence>
<name>A0A0D2WJR9_CAPO3</name>
<accession>A0A0D2WJR9</accession>
<feature type="transmembrane region" description="Helical" evidence="26">
    <location>
        <begin position="302"/>
        <end position="327"/>
    </location>
</feature>
<comment type="catalytic activity">
    <reaction evidence="17">
        <text>L-arginyl-glycine(out) = L-arginyl-glycine(in)</text>
        <dbReference type="Rhea" id="RHEA:79391"/>
        <dbReference type="ChEBI" id="CHEBI:229955"/>
    </reaction>
</comment>
<comment type="catalytic activity">
    <reaction evidence="10">
        <text>L-alpha-aminoacyl-L-arginine(out) = L-alpha-aminoacyl-L-arginine(in)</text>
        <dbReference type="Rhea" id="RHEA:79367"/>
        <dbReference type="ChEBI" id="CHEBI:229968"/>
    </reaction>
</comment>
<evidence type="ECO:0000256" key="7">
    <source>
        <dbReference type="ARBA" id="ARBA00023228"/>
    </source>
</evidence>
<dbReference type="STRING" id="595528.A0A0D2WJR9"/>
<dbReference type="CDD" id="cd17340">
    <property type="entry name" value="MFS_MFSD1"/>
    <property type="match status" value="1"/>
</dbReference>
<comment type="catalytic activity">
    <reaction evidence="16">
        <text>L-lysyl-L-lysine(out) = L-lysyl-L-lysine(in)</text>
        <dbReference type="Rhea" id="RHEA:79403"/>
        <dbReference type="ChEBI" id="CHEBI:229956"/>
    </reaction>
</comment>
<dbReference type="GO" id="GO:0022857">
    <property type="term" value="F:transmembrane transporter activity"/>
    <property type="evidence" value="ECO:0007669"/>
    <property type="project" value="InterPro"/>
</dbReference>
<keyword evidence="3" id="KW-0813">Transport</keyword>
<comment type="subcellular location">
    <subcellularLocation>
        <location evidence="1">Lysosome membrane</location>
        <topology evidence="1">Multi-pass membrane protein</topology>
    </subcellularLocation>
</comment>
<comment type="catalytic activity">
    <reaction evidence="15">
        <text>L-arginyl-L-alpha-amino acid(out) = L-arginyl-L-alpha-amino acid(in)</text>
        <dbReference type="Rhea" id="RHEA:79371"/>
        <dbReference type="ChEBI" id="CHEBI:84315"/>
    </reaction>
</comment>
<evidence type="ECO:0000259" key="27">
    <source>
        <dbReference type="PROSITE" id="PS50850"/>
    </source>
</evidence>
<feature type="transmembrane region" description="Helical" evidence="26">
    <location>
        <begin position="249"/>
        <end position="271"/>
    </location>
</feature>
<feature type="transmembrane region" description="Helical" evidence="26">
    <location>
        <begin position="454"/>
        <end position="477"/>
    </location>
</feature>
<evidence type="ECO:0000256" key="5">
    <source>
        <dbReference type="ARBA" id="ARBA00022989"/>
    </source>
</evidence>
<dbReference type="PANTHER" id="PTHR23512">
    <property type="entry name" value="MAJOR FACILITATOR SUPERFAMILY DOMAIN-CONTAINING PROTEIN 1"/>
    <property type="match status" value="1"/>
</dbReference>
<dbReference type="PANTHER" id="PTHR23512:SF3">
    <property type="entry name" value="MAJOR FACILITATOR SUPERFAMILY DOMAIN-CONTAINING PROTEIN 1"/>
    <property type="match status" value="1"/>
</dbReference>
<evidence type="ECO:0000256" key="20">
    <source>
        <dbReference type="ARBA" id="ARBA00044924"/>
    </source>
</evidence>
<proteinExistence type="inferred from homology"/>
<dbReference type="GO" id="GO:0005765">
    <property type="term" value="C:lysosomal membrane"/>
    <property type="evidence" value="ECO:0007669"/>
    <property type="project" value="UniProtKB-SubCell"/>
</dbReference>
<evidence type="ECO:0000256" key="16">
    <source>
        <dbReference type="ARBA" id="ARBA00044900"/>
    </source>
</evidence>
<dbReference type="InterPro" id="IPR020846">
    <property type="entry name" value="MFS_dom"/>
</dbReference>
<dbReference type="Gene3D" id="1.20.1250.20">
    <property type="entry name" value="MFS general substrate transporter like domains"/>
    <property type="match status" value="1"/>
</dbReference>
<dbReference type="InterPro" id="IPR052187">
    <property type="entry name" value="MFSD1"/>
</dbReference>
<evidence type="ECO:0000256" key="4">
    <source>
        <dbReference type="ARBA" id="ARBA00022692"/>
    </source>
</evidence>
<feature type="domain" description="Major facilitator superfamily (MFS) profile" evidence="27">
    <location>
        <begin position="83"/>
        <end position="482"/>
    </location>
</feature>
<evidence type="ECO:0000256" key="9">
    <source>
        <dbReference type="ARBA" id="ARBA00044878"/>
    </source>
</evidence>
<comment type="catalytic activity">
    <reaction evidence="20">
        <text>L-lysyl-glycine(out) = L-lysyl-glycine(in)</text>
        <dbReference type="Rhea" id="RHEA:79407"/>
        <dbReference type="ChEBI" id="CHEBI:191202"/>
    </reaction>
</comment>
<feature type="compositionally biased region" description="Low complexity" evidence="25">
    <location>
        <begin position="30"/>
        <end position="45"/>
    </location>
</feature>
<comment type="catalytic activity">
    <reaction evidence="18">
        <text>L-histidyl-L-alpha-amino acid(out) = L-histidyl-L-alpha-amino acid(in)</text>
        <dbReference type="Rhea" id="RHEA:79379"/>
        <dbReference type="ChEBI" id="CHEBI:229964"/>
    </reaction>
</comment>
<evidence type="ECO:0000256" key="25">
    <source>
        <dbReference type="SAM" id="MobiDB-lite"/>
    </source>
</evidence>
<dbReference type="AlphaFoldDB" id="A0A0D2WJR9"/>
<comment type="catalytic activity">
    <reaction evidence="8">
        <text>L-lysyl-L-alanine(out) = L-lysyl-L-alanine(in)</text>
        <dbReference type="Rhea" id="RHEA:79399"/>
        <dbReference type="ChEBI" id="CHEBI:229954"/>
    </reaction>
</comment>
<evidence type="ECO:0000256" key="22">
    <source>
        <dbReference type="ARBA" id="ARBA00045018"/>
    </source>
</evidence>
<evidence type="ECO:0000256" key="2">
    <source>
        <dbReference type="ARBA" id="ARBA00008335"/>
    </source>
</evidence>
<evidence type="ECO:0000256" key="24">
    <source>
        <dbReference type="ARBA" id="ARBA00046376"/>
    </source>
</evidence>
<dbReference type="PhylomeDB" id="A0A0D2WJR9"/>
<feature type="transmembrane region" description="Helical" evidence="26">
    <location>
        <begin position="173"/>
        <end position="196"/>
    </location>
</feature>
<feature type="transmembrane region" description="Helical" evidence="26">
    <location>
        <begin position="339"/>
        <end position="360"/>
    </location>
</feature>
<feature type="region of interest" description="Disordered" evidence="25">
    <location>
        <begin position="505"/>
        <end position="525"/>
    </location>
</feature>
<gene>
    <name evidence="28" type="ORF">CAOG_001085</name>
</gene>
<comment type="similarity">
    <text evidence="2">Belongs to the major facilitator superfamily.</text>
</comment>
<feature type="transmembrane region" description="Helical" evidence="26">
    <location>
        <begin position="395"/>
        <end position="416"/>
    </location>
</feature>
<feature type="region of interest" description="Disordered" evidence="25">
    <location>
        <begin position="1"/>
        <end position="65"/>
    </location>
</feature>
<evidence type="ECO:0000256" key="18">
    <source>
        <dbReference type="ARBA" id="ARBA00044912"/>
    </source>
</evidence>
<dbReference type="InterPro" id="IPR011701">
    <property type="entry name" value="MFS"/>
</dbReference>
<keyword evidence="7" id="KW-0458">Lysosome</keyword>
<feature type="compositionally biased region" description="Polar residues" evidence="25">
    <location>
        <begin position="1"/>
        <end position="18"/>
    </location>
</feature>
<evidence type="ECO:0000256" key="23">
    <source>
        <dbReference type="ARBA" id="ARBA00045709"/>
    </source>
</evidence>
<evidence type="ECO:0000256" key="3">
    <source>
        <dbReference type="ARBA" id="ARBA00022448"/>
    </source>
</evidence>
<dbReference type="EMBL" id="KE346360">
    <property type="protein sequence ID" value="KJE89648.1"/>
    <property type="molecule type" value="Genomic_DNA"/>
</dbReference>
<keyword evidence="6 26" id="KW-0472">Membrane</keyword>
<evidence type="ECO:0000256" key="26">
    <source>
        <dbReference type="SAM" id="Phobius"/>
    </source>
</evidence>
<evidence type="ECO:0000313" key="29">
    <source>
        <dbReference type="Proteomes" id="UP000008743"/>
    </source>
</evidence>
<protein>
    <recommendedName>
        <fullName evidence="21">Lysosomal dipeptide transporter MFSD1</fullName>
    </recommendedName>
    <alternativeName>
        <fullName evidence="22">Major facilitator superfamily domain-containing protein 1</fullName>
    </alternativeName>
</protein>
<keyword evidence="29" id="KW-1185">Reference proteome</keyword>
<comment type="catalytic activity">
    <reaction evidence="11">
        <text>L-alpha-aminoacyl-L-histidine(out) = L-alpha-aminoacyl-L-histidine(in)</text>
        <dbReference type="Rhea" id="RHEA:79375"/>
        <dbReference type="ChEBI" id="CHEBI:229967"/>
    </reaction>
</comment>
<dbReference type="SUPFAM" id="SSF103473">
    <property type="entry name" value="MFS general substrate transporter"/>
    <property type="match status" value="1"/>
</dbReference>
<comment type="function">
    <text evidence="23">Lysosomal dipeptide uniporter that selectively exports lysine, arginine or histidine-containing dipeptides with a net positive charge from the lysosome lumen into the cytosol. Could play a role in a specific type of protein O-glycosylation indirectly regulating macrophages migration and tissue invasion. Also essential for liver homeostasis.</text>
</comment>